<organism evidence="1 2">
    <name type="scientific">Bacteroides xylanisolvens</name>
    <dbReference type="NCBI Taxonomy" id="371601"/>
    <lineage>
        <taxon>Bacteria</taxon>
        <taxon>Pseudomonadati</taxon>
        <taxon>Bacteroidota</taxon>
        <taxon>Bacteroidia</taxon>
        <taxon>Bacteroidales</taxon>
        <taxon>Bacteroidaceae</taxon>
        <taxon>Bacteroides</taxon>
    </lineage>
</organism>
<gene>
    <name evidence="1" type="ORF">DXD03_14735</name>
</gene>
<protein>
    <submittedName>
        <fullName evidence="1">Uncharacterized protein</fullName>
    </submittedName>
</protein>
<proteinExistence type="predicted"/>
<reference evidence="1 2" key="1">
    <citation type="submission" date="2018-08" db="EMBL/GenBank/DDBJ databases">
        <title>A genome reference for cultivated species of the human gut microbiota.</title>
        <authorList>
            <person name="Zou Y."/>
            <person name="Xue W."/>
            <person name="Luo G."/>
        </authorList>
    </citation>
    <scope>NUCLEOTIDE SEQUENCE [LARGE SCALE GENOMIC DNA]</scope>
    <source>
        <strain evidence="1 2">TF10-34</strain>
    </source>
</reference>
<evidence type="ECO:0000313" key="1">
    <source>
        <dbReference type="EMBL" id="RGK60582.1"/>
    </source>
</evidence>
<dbReference type="AlphaFoldDB" id="A0A3E4NBP4"/>
<name>A0A3E4NBP4_9BACE</name>
<dbReference type="EMBL" id="QSQU01000021">
    <property type="protein sequence ID" value="RGK60582.1"/>
    <property type="molecule type" value="Genomic_DNA"/>
</dbReference>
<dbReference type="Proteomes" id="UP000261210">
    <property type="component" value="Unassembled WGS sequence"/>
</dbReference>
<accession>A0A3E4NBP4</accession>
<sequence length="321" mass="36864">MKGQLLIDRIDAYISLGICITKGSYNNLVAFPAMKEPDKNDWPEEDGQEFDLSSPILDTAEVSIEFAYIGSLGIGGLIDILSDLSYHEFYFPLIGRSYKLRLSSQSNYVINPSLEVAKFIFSNDFPREVDYEYQEPVNELPMPKGYEIDNKDLSDYGVVVLQGSNAEILKAPTVKKNLLQNFKRQDGAIYDGEVVKFQTKEVSLKCLMRAGTIETFWRNRDALLYDLTKLSAKTDNEGYEYSDAERIFYCDEWSESYPCYYKSCQTNNFLFNNGVWWEFTLKLVFTSFRIGETDFLLASEAGEFIITEDGIFYIDLKNYAN</sequence>
<comment type="caution">
    <text evidence="1">The sequence shown here is derived from an EMBL/GenBank/DDBJ whole genome shotgun (WGS) entry which is preliminary data.</text>
</comment>
<dbReference type="RefSeq" id="WP_117684204.1">
    <property type="nucleotide sequence ID" value="NZ_JADNHC010000013.1"/>
</dbReference>
<evidence type="ECO:0000313" key="2">
    <source>
        <dbReference type="Proteomes" id="UP000261210"/>
    </source>
</evidence>